<feature type="domain" description="HTH lysR-type" evidence="6">
    <location>
        <begin position="4"/>
        <end position="61"/>
    </location>
</feature>
<evidence type="ECO:0000256" key="1">
    <source>
        <dbReference type="ARBA" id="ARBA00009437"/>
    </source>
</evidence>
<dbReference type="FunFam" id="1.10.10.10:FF:000001">
    <property type="entry name" value="LysR family transcriptional regulator"/>
    <property type="match status" value="1"/>
</dbReference>
<keyword evidence="4" id="KW-0804">Transcription</keyword>
<keyword evidence="8" id="KW-1185">Reference proteome</keyword>
<evidence type="ECO:0000256" key="2">
    <source>
        <dbReference type="ARBA" id="ARBA00023015"/>
    </source>
</evidence>
<dbReference type="PRINTS" id="PR00039">
    <property type="entry name" value="HTHLYSR"/>
</dbReference>
<dbReference type="InterPro" id="IPR005119">
    <property type="entry name" value="LysR_subst-bd"/>
</dbReference>
<dbReference type="SUPFAM" id="SSF53850">
    <property type="entry name" value="Periplasmic binding protein-like II"/>
    <property type="match status" value="1"/>
</dbReference>
<dbReference type="InterPro" id="IPR036388">
    <property type="entry name" value="WH-like_DNA-bd_sf"/>
</dbReference>
<dbReference type="RefSeq" id="WP_203844470.1">
    <property type="nucleotide sequence ID" value="NZ_BAAAVW010000002.1"/>
</dbReference>
<name>A0A919U5P8_9ACTN</name>
<accession>A0A919U5P8</accession>
<evidence type="ECO:0000256" key="4">
    <source>
        <dbReference type="ARBA" id="ARBA00023163"/>
    </source>
</evidence>
<dbReference type="InterPro" id="IPR036390">
    <property type="entry name" value="WH_DNA-bd_sf"/>
</dbReference>
<organism evidence="7 8">
    <name type="scientific">Dactylosporangium siamense</name>
    <dbReference type="NCBI Taxonomy" id="685454"/>
    <lineage>
        <taxon>Bacteria</taxon>
        <taxon>Bacillati</taxon>
        <taxon>Actinomycetota</taxon>
        <taxon>Actinomycetes</taxon>
        <taxon>Micromonosporales</taxon>
        <taxon>Micromonosporaceae</taxon>
        <taxon>Dactylosporangium</taxon>
    </lineage>
</organism>
<dbReference type="Proteomes" id="UP000660611">
    <property type="component" value="Unassembled WGS sequence"/>
</dbReference>
<dbReference type="SUPFAM" id="SSF46785">
    <property type="entry name" value="Winged helix' DNA-binding domain"/>
    <property type="match status" value="1"/>
</dbReference>
<keyword evidence="3" id="KW-0238">DNA-binding</keyword>
<dbReference type="GO" id="GO:0032993">
    <property type="term" value="C:protein-DNA complex"/>
    <property type="evidence" value="ECO:0007669"/>
    <property type="project" value="TreeGrafter"/>
</dbReference>
<dbReference type="GO" id="GO:0003700">
    <property type="term" value="F:DNA-binding transcription factor activity"/>
    <property type="evidence" value="ECO:0007669"/>
    <property type="project" value="InterPro"/>
</dbReference>
<dbReference type="Gene3D" id="3.40.190.10">
    <property type="entry name" value="Periplasmic binding protein-like II"/>
    <property type="match status" value="2"/>
</dbReference>
<comment type="similarity">
    <text evidence="1">Belongs to the LysR transcriptional regulatory family.</text>
</comment>
<reference evidence="7" key="1">
    <citation type="submission" date="2021-01" db="EMBL/GenBank/DDBJ databases">
        <title>Whole genome shotgun sequence of Dactylosporangium siamense NBRC 106093.</title>
        <authorList>
            <person name="Komaki H."/>
            <person name="Tamura T."/>
        </authorList>
    </citation>
    <scope>NUCLEOTIDE SEQUENCE</scope>
    <source>
        <strain evidence="7">NBRC 106093</strain>
    </source>
</reference>
<proteinExistence type="inferred from homology"/>
<gene>
    <name evidence="7" type="ORF">Dsi01nite_006230</name>
</gene>
<sequence>MVEPNIRLLRYFLAVAEELNVGRAARRLYVSQPALSQQLRRLEHDLGVELFHRSSRGMRLTESGAVLLPVAEEVVRAADRLIATAGARPGRRGLVVGFVGNGLGHLNAAVRDDYARRMPRVDLLLRQVEVQDQLESLRSGQVDVALARLPVRETDLTVVPFFAEPRLVCLPAAHRLAGRCHVDVDALAGEVFLAVPERSPRHWREFWLAQPRPGGAPVRLGPSFGTAEEALQLVAAGHGVLLVAATFRDGYSREELRFVPVRGLAPSRVALAWRGEQPPPGGRELLTTLRSVAARTERGGAAAFAALGCEHGDGAAEHRDGSPGAATGARSA</sequence>
<dbReference type="Pfam" id="PF03466">
    <property type="entry name" value="LysR_substrate"/>
    <property type="match status" value="1"/>
</dbReference>
<dbReference type="PROSITE" id="PS50931">
    <property type="entry name" value="HTH_LYSR"/>
    <property type="match status" value="1"/>
</dbReference>
<dbReference type="EMBL" id="BONQ01000015">
    <property type="protein sequence ID" value="GIG42582.1"/>
    <property type="molecule type" value="Genomic_DNA"/>
</dbReference>
<dbReference type="GO" id="GO:0003677">
    <property type="term" value="F:DNA binding"/>
    <property type="evidence" value="ECO:0007669"/>
    <property type="project" value="UniProtKB-KW"/>
</dbReference>
<dbReference type="CDD" id="cd08414">
    <property type="entry name" value="PBP2_LTTR_aromatics_like"/>
    <property type="match status" value="1"/>
</dbReference>
<feature type="compositionally biased region" description="Basic and acidic residues" evidence="5">
    <location>
        <begin position="312"/>
        <end position="321"/>
    </location>
</feature>
<evidence type="ECO:0000256" key="3">
    <source>
        <dbReference type="ARBA" id="ARBA00023125"/>
    </source>
</evidence>
<dbReference type="Gene3D" id="1.10.10.10">
    <property type="entry name" value="Winged helix-like DNA-binding domain superfamily/Winged helix DNA-binding domain"/>
    <property type="match status" value="1"/>
</dbReference>
<keyword evidence="2" id="KW-0805">Transcription regulation</keyword>
<feature type="region of interest" description="Disordered" evidence="5">
    <location>
        <begin position="312"/>
        <end position="332"/>
    </location>
</feature>
<dbReference type="AlphaFoldDB" id="A0A919U5P8"/>
<protein>
    <submittedName>
        <fullName evidence="7">LysR family transcriptional regulator</fullName>
    </submittedName>
</protein>
<dbReference type="Pfam" id="PF00126">
    <property type="entry name" value="HTH_1"/>
    <property type="match status" value="1"/>
</dbReference>
<comment type="caution">
    <text evidence="7">The sequence shown here is derived from an EMBL/GenBank/DDBJ whole genome shotgun (WGS) entry which is preliminary data.</text>
</comment>
<dbReference type="PANTHER" id="PTHR30346:SF0">
    <property type="entry name" value="HCA OPERON TRANSCRIPTIONAL ACTIVATOR HCAR"/>
    <property type="match status" value="1"/>
</dbReference>
<evidence type="ECO:0000313" key="7">
    <source>
        <dbReference type="EMBL" id="GIG42582.1"/>
    </source>
</evidence>
<dbReference type="PANTHER" id="PTHR30346">
    <property type="entry name" value="TRANSCRIPTIONAL DUAL REGULATOR HCAR-RELATED"/>
    <property type="match status" value="1"/>
</dbReference>
<dbReference type="InterPro" id="IPR000847">
    <property type="entry name" value="LysR_HTH_N"/>
</dbReference>
<evidence type="ECO:0000313" key="8">
    <source>
        <dbReference type="Proteomes" id="UP000660611"/>
    </source>
</evidence>
<evidence type="ECO:0000256" key="5">
    <source>
        <dbReference type="SAM" id="MobiDB-lite"/>
    </source>
</evidence>
<evidence type="ECO:0000259" key="6">
    <source>
        <dbReference type="PROSITE" id="PS50931"/>
    </source>
</evidence>